<dbReference type="AlphaFoldDB" id="A0A8J2KEE7"/>
<accession>A0A8J2KEE7</accession>
<reference evidence="1" key="1">
    <citation type="submission" date="2021-06" db="EMBL/GenBank/DDBJ databases">
        <authorList>
            <person name="Hodson N. C."/>
            <person name="Mongue J. A."/>
            <person name="Jaron S. K."/>
        </authorList>
    </citation>
    <scope>NUCLEOTIDE SEQUENCE</scope>
</reference>
<comment type="caution">
    <text evidence="1">The sequence shown here is derived from an EMBL/GenBank/DDBJ whole genome shotgun (WGS) entry which is preliminary data.</text>
</comment>
<evidence type="ECO:0000313" key="2">
    <source>
        <dbReference type="Proteomes" id="UP000708208"/>
    </source>
</evidence>
<name>A0A8J2KEE7_9HEXA</name>
<proteinExistence type="predicted"/>
<protein>
    <submittedName>
        <fullName evidence="1">Uncharacterized protein</fullName>
    </submittedName>
</protein>
<gene>
    <name evidence="1" type="ORF">AFUS01_LOCUS23989</name>
</gene>
<organism evidence="1 2">
    <name type="scientific">Allacma fusca</name>
    <dbReference type="NCBI Taxonomy" id="39272"/>
    <lineage>
        <taxon>Eukaryota</taxon>
        <taxon>Metazoa</taxon>
        <taxon>Ecdysozoa</taxon>
        <taxon>Arthropoda</taxon>
        <taxon>Hexapoda</taxon>
        <taxon>Collembola</taxon>
        <taxon>Symphypleona</taxon>
        <taxon>Sminthuridae</taxon>
        <taxon>Allacma</taxon>
    </lineage>
</organism>
<dbReference type="Proteomes" id="UP000708208">
    <property type="component" value="Unassembled WGS sequence"/>
</dbReference>
<dbReference type="EMBL" id="CAJVCH010294985">
    <property type="protein sequence ID" value="CAG7785360.1"/>
    <property type="molecule type" value="Genomic_DNA"/>
</dbReference>
<feature type="non-terminal residue" evidence="1">
    <location>
        <position position="1"/>
    </location>
</feature>
<evidence type="ECO:0000313" key="1">
    <source>
        <dbReference type="EMBL" id="CAG7785360.1"/>
    </source>
</evidence>
<keyword evidence="2" id="KW-1185">Reference proteome</keyword>
<sequence>ISSDNLQQYHRLQLTTPTCTTFEEYKGRNPRLLKIAIVPLIRDLISKFNFQLNCIGACCYKFVNGSRTKRQQKFRLGLKI</sequence>